<organism>
    <name type="scientific">Solenopsis invicta</name>
    <name type="common">Red imported fire ant</name>
    <name type="synonym">Solenopsis wagneri</name>
    <dbReference type="NCBI Taxonomy" id="13686"/>
    <lineage>
        <taxon>Eukaryota</taxon>
        <taxon>Metazoa</taxon>
        <taxon>Ecdysozoa</taxon>
        <taxon>Arthropoda</taxon>
        <taxon>Hexapoda</taxon>
        <taxon>Insecta</taxon>
        <taxon>Pterygota</taxon>
        <taxon>Neoptera</taxon>
        <taxon>Endopterygota</taxon>
        <taxon>Hymenoptera</taxon>
        <taxon>Apocrita</taxon>
        <taxon>Aculeata</taxon>
        <taxon>Formicoidea</taxon>
        <taxon>Formicidae</taxon>
        <taxon>Myrmicinae</taxon>
        <taxon>Solenopsis</taxon>
    </lineage>
</organism>
<dbReference type="InterPro" id="IPR048365">
    <property type="entry name" value="TNP-like_RNaseH_N"/>
</dbReference>
<reference evidence="2" key="1">
    <citation type="journal article" date="2011" name="Proc. Natl. Acad. Sci. U.S.A.">
        <title>The genome of the fire ant Solenopsis invicta.</title>
        <authorList>
            <person name="Wurm Y."/>
            <person name="Wang J."/>
            <person name="Riba-Grognuz O."/>
            <person name="Corona M."/>
            <person name="Nygaard S."/>
            <person name="Hunt B.G."/>
            <person name="Ingram K.K."/>
            <person name="Falquet L."/>
            <person name="Nipitwattanaphon M."/>
            <person name="Gotzek D."/>
            <person name="Dijkstra M.B."/>
            <person name="Oettler J."/>
            <person name="Comtesse F."/>
            <person name="Shih C.J."/>
            <person name="Wu W.J."/>
            <person name="Yang C.C."/>
            <person name="Thomas J."/>
            <person name="Beaudoing E."/>
            <person name="Pradervand S."/>
            <person name="Flegel V."/>
            <person name="Cook E.D."/>
            <person name="Fabbretti R."/>
            <person name="Stockinger H."/>
            <person name="Long L."/>
            <person name="Farmerie W.G."/>
            <person name="Oakey J."/>
            <person name="Boomsma J.J."/>
            <person name="Pamilo P."/>
            <person name="Yi S.V."/>
            <person name="Heinze J."/>
            <person name="Goodisman M.A."/>
            <person name="Farinelli L."/>
            <person name="Harshman K."/>
            <person name="Hulo N."/>
            <person name="Cerutti L."/>
            <person name="Xenarios I."/>
            <person name="Shoemaker D."/>
            <person name="Keller L."/>
        </authorList>
    </citation>
    <scope>NUCLEOTIDE SEQUENCE [LARGE SCALE GENOMIC DNA]</scope>
</reference>
<evidence type="ECO:0000313" key="2">
    <source>
        <dbReference type="EMBL" id="EFZ13170.1"/>
    </source>
</evidence>
<proteinExistence type="predicted"/>
<name>E9J1Y2_SOLIN</name>
<dbReference type="AlphaFoldDB" id="E9J1Y2"/>
<feature type="non-terminal residue" evidence="2">
    <location>
        <position position="157"/>
    </location>
</feature>
<feature type="domain" description="Transposable element P transposase-like RNase H" evidence="1">
    <location>
        <begin position="40"/>
        <end position="126"/>
    </location>
</feature>
<sequence>MASAVPPFVSQHADCFTGVVFIGKCLKQLLSNTTRCLTDSLPKINKYYILCMDEMSSKSHLYYNIKTDKVIEFKDIGYSQNYSQLPVRNVAVIMVKGICNPWKQPLTSDLTIILQEAVRKLKSIGLKFLLLYNNRYAFQLLSINPNIEINDKTPYLQ</sequence>
<dbReference type="HOGENOM" id="CLU_1680146_0_0_1"/>
<dbReference type="Pfam" id="PF21787">
    <property type="entry name" value="TNP-like_RNaseH_N"/>
    <property type="match status" value="1"/>
</dbReference>
<evidence type="ECO:0000259" key="1">
    <source>
        <dbReference type="Pfam" id="PF21787"/>
    </source>
</evidence>
<gene>
    <name evidence="2" type="ORF">SINV_01915</name>
</gene>
<accession>E9J1Y2</accession>
<dbReference type="EMBL" id="GL767678">
    <property type="protein sequence ID" value="EFZ13170.1"/>
    <property type="molecule type" value="Genomic_DNA"/>
</dbReference>
<protein>
    <recommendedName>
        <fullName evidence="1">Transposable element P transposase-like RNase H domain-containing protein</fullName>
    </recommendedName>
</protein>